<protein>
    <recommendedName>
        <fullName evidence="4">FUSC family protein</fullName>
    </recommendedName>
</protein>
<feature type="transmembrane region" description="Helical" evidence="1">
    <location>
        <begin position="29"/>
        <end position="49"/>
    </location>
</feature>
<evidence type="ECO:0000313" key="2">
    <source>
        <dbReference type="EMBL" id="KAB2759860.1"/>
    </source>
</evidence>
<dbReference type="InterPro" id="IPR006726">
    <property type="entry name" value="PHBA_efflux_AaeB/fusaric-R"/>
</dbReference>
<evidence type="ECO:0000313" key="3">
    <source>
        <dbReference type="Proteomes" id="UP000481876"/>
    </source>
</evidence>
<dbReference type="GO" id="GO:0022857">
    <property type="term" value="F:transmembrane transporter activity"/>
    <property type="evidence" value="ECO:0007669"/>
    <property type="project" value="InterPro"/>
</dbReference>
<proteinExistence type="predicted"/>
<accession>A0A6L3YZB5</accession>
<dbReference type="Pfam" id="PF04632">
    <property type="entry name" value="FUSC"/>
    <property type="match status" value="1"/>
</dbReference>
<dbReference type="GO" id="GO:0005886">
    <property type="term" value="C:plasma membrane"/>
    <property type="evidence" value="ECO:0007669"/>
    <property type="project" value="InterPro"/>
</dbReference>
<sequence>MNDIVQLYGVSLAVRTAQSQTNKSPEAALLFRAPIGFALRTTAVALLALALAQGLGIRHPWWAAMTVWLVAQPTIGLQIGRGIARLVGTGPGALAGAAILYGLSGNLTLLLAALALWLALCAGCGSLFRHFQNYGFVVAGLTAAIVVLPEIGTDVREAGLALDRVLGTVTR</sequence>
<feature type="transmembrane region" description="Helical" evidence="1">
    <location>
        <begin position="99"/>
        <end position="122"/>
    </location>
</feature>
<dbReference type="RefSeq" id="WP_151664402.1">
    <property type="nucleotide sequence ID" value="NZ_WBWS01000039.1"/>
</dbReference>
<feature type="transmembrane region" description="Helical" evidence="1">
    <location>
        <begin position="134"/>
        <end position="152"/>
    </location>
</feature>
<name>A0A6L3YZB5_BRUAN</name>
<keyword evidence="1" id="KW-0812">Transmembrane</keyword>
<evidence type="ECO:0000256" key="1">
    <source>
        <dbReference type="SAM" id="Phobius"/>
    </source>
</evidence>
<reference evidence="2 3" key="1">
    <citation type="submission" date="2019-09" db="EMBL/GenBank/DDBJ databases">
        <title>Taxonomic organization of the family Brucellaceae based on a phylogenomic approach.</title>
        <authorList>
            <person name="Leclercq S."/>
            <person name="Cloeckaert A."/>
            <person name="Zygmunt M.S."/>
        </authorList>
    </citation>
    <scope>NUCLEOTIDE SEQUENCE [LARGE SCALE GENOMIC DNA]</scope>
    <source>
        <strain evidence="2 3">LMG 3313</strain>
    </source>
</reference>
<comment type="caution">
    <text evidence="2">The sequence shown here is derived from an EMBL/GenBank/DDBJ whole genome shotgun (WGS) entry which is preliminary data.</text>
</comment>
<dbReference type="Proteomes" id="UP000481876">
    <property type="component" value="Unassembled WGS sequence"/>
</dbReference>
<dbReference type="AlphaFoldDB" id="A0A6L3YZB5"/>
<gene>
    <name evidence="2" type="ORF">F9L04_24070</name>
</gene>
<evidence type="ECO:0008006" key="4">
    <source>
        <dbReference type="Google" id="ProtNLM"/>
    </source>
</evidence>
<organism evidence="2 3">
    <name type="scientific">Brucella anthropi</name>
    <name type="common">Ochrobactrum anthropi</name>
    <dbReference type="NCBI Taxonomy" id="529"/>
    <lineage>
        <taxon>Bacteria</taxon>
        <taxon>Pseudomonadati</taxon>
        <taxon>Pseudomonadota</taxon>
        <taxon>Alphaproteobacteria</taxon>
        <taxon>Hyphomicrobiales</taxon>
        <taxon>Brucellaceae</taxon>
        <taxon>Brucella/Ochrobactrum group</taxon>
        <taxon>Brucella</taxon>
    </lineage>
</organism>
<keyword evidence="1" id="KW-0472">Membrane</keyword>
<dbReference type="EMBL" id="WBWS01000039">
    <property type="protein sequence ID" value="KAB2759860.1"/>
    <property type="molecule type" value="Genomic_DNA"/>
</dbReference>
<keyword evidence="1" id="KW-1133">Transmembrane helix</keyword>
<feature type="transmembrane region" description="Helical" evidence="1">
    <location>
        <begin position="61"/>
        <end position="79"/>
    </location>
</feature>